<dbReference type="RefSeq" id="WP_102287367.1">
    <property type="nucleotide sequence ID" value="NZ_JBKUNB010000007.1"/>
</dbReference>
<protein>
    <submittedName>
        <fullName evidence="2">XRE family transcriptional regulator</fullName>
    </submittedName>
</protein>
<gene>
    <name evidence="2" type="ORF">DXC51_01725</name>
</gene>
<evidence type="ECO:0000313" key="2">
    <source>
        <dbReference type="EMBL" id="RGE65069.1"/>
    </source>
</evidence>
<dbReference type="PROSITE" id="PS50943">
    <property type="entry name" value="HTH_CROC1"/>
    <property type="match status" value="1"/>
</dbReference>
<dbReference type="InterPro" id="IPR010982">
    <property type="entry name" value="Lambda_DNA-bd_dom_sf"/>
</dbReference>
<organism evidence="2 3">
    <name type="scientific">Eisenbergiella massiliensis</name>
    <dbReference type="NCBI Taxonomy" id="1720294"/>
    <lineage>
        <taxon>Bacteria</taxon>
        <taxon>Bacillati</taxon>
        <taxon>Bacillota</taxon>
        <taxon>Clostridia</taxon>
        <taxon>Lachnospirales</taxon>
        <taxon>Lachnospiraceae</taxon>
        <taxon>Eisenbergiella</taxon>
    </lineage>
</organism>
<dbReference type="AlphaFoldDB" id="A0A3E3IDC9"/>
<name>A0A3E3IDC9_9FIRM</name>
<feature type="domain" description="HTH cro/C1-type" evidence="1">
    <location>
        <begin position="14"/>
        <end position="60"/>
    </location>
</feature>
<dbReference type="GeneID" id="97985633"/>
<dbReference type="Gene3D" id="1.10.260.40">
    <property type="entry name" value="lambda repressor-like DNA-binding domains"/>
    <property type="match status" value="1"/>
</dbReference>
<sequence>MIKYDKLWSTMRDKGISQYDLSTKYNVNHAQLDRLRHNKNIETNTIDKLCNILHCKVEDIMEHEEDDNAF</sequence>
<evidence type="ECO:0000313" key="3">
    <source>
        <dbReference type="Proteomes" id="UP000260812"/>
    </source>
</evidence>
<dbReference type="EMBL" id="QVLV01000001">
    <property type="protein sequence ID" value="RGE65069.1"/>
    <property type="molecule type" value="Genomic_DNA"/>
</dbReference>
<proteinExistence type="predicted"/>
<dbReference type="SUPFAM" id="SSF47413">
    <property type="entry name" value="lambda repressor-like DNA-binding domains"/>
    <property type="match status" value="1"/>
</dbReference>
<dbReference type="InterPro" id="IPR001387">
    <property type="entry name" value="Cro/C1-type_HTH"/>
</dbReference>
<evidence type="ECO:0000259" key="1">
    <source>
        <dbReference type="PROSITE" id="PS50943"/>
    </source>
</evidence>
<dbReference type="Pfam" id="PF13443">
    <property type="entry name" value="HTH_26"/>
    <property type="match status" value="1"/>
</dbReference>
<dbReference type="Proteomes" id="UP000260812">
    <property type="component" value="Unassembled WGS sequence"/>
</dbReference>
<comment type="caution">
    <text evidence="2">The sequence shown here is derived from an EMBL/GenBank/DDBJ whole genome shotgun (WGS) entry which is preliminary data.</text>
</comment>
<dbReference type="GO" id="GO:0003677">
    <property type="term" value="F:DNA binding"/>
    <property type="evidence" value="ECO:0007669"/>
    <property type="project" value="InterPro"/>
</dbReference>
<keyword evidence="3" id="KW-1185">Reference proteome</keyword>
<accession>A0A3E3IDC9</accession>
<reference evidence="2" key="1">
    <citation type="submission" date="2018-08" db="EMBL/GenBank/DDBJ databases">
        <title>A genome reference for cultivated species of the human gut microbiota.</title>
        <authorList>
            <person name="Zou Y."/>
            <person name="Xue W."/>
            <person name="Luo G."/>
        </authorList>
    </citation>
    <scope>NUCLEOTIDE SEQUENCE [LARGE SCALE GENOMIC DNA]</scope>
    <source>
        <strain evidence="2">TF05-5AC</strain>
    </source>
</reference>